<keyword evidence="2" id="KW-1185">Reference proteome</keyword>
<accession>A0A344LIS8</accession>
<dbReference type="EMBL" id="CP015163">
    <property type="protein sequence ID" value="AXB47952.1"/>
    <property type="molecule type" value="Genomic_DNA"/>
</dbReference>
<dbReference type="KEGG" id="aab:A4R43_40495"/>
<dbReference type="Gene3D" id="1.10.287.1060">
    <property type="entry name" value="ESAT-6-like"/>
    <property type="match status" value="1"/>
</dbReference>
<dbReference type="OrthoDB" id="3694137at2"/>
<organism evidence="1 2">
    <name type="scientific">Amycolatopsis albispora</name>
    <dbReference type="NCBI Taxonomy" id="1804986"/>
    <lineage>
        <taxon>Bacteria</taxon>
        <taxon>Bacillati</taxon>
        <taxon>Actinomycetota</taxon>
        <taxon>Actinomycetes</taxon>
        <taxon>Pseudonocardiales</taxon>
        <taxon>Pseudonocardiaceae</taxon>
        <taxon>Amycolatopsis</taxon>
    </lineage>
</organism>
<dbReference type="Proteomes" id="UP000250434">
    <property type="component" value="Chromosome"/>
</dbReference>
<name>A0A344LIS8_9PSEU</name>
<gene>
    <name evidence="1" type="ORF">A4R43_40495</name>
</gene>
<sequence length="100" mass="10794">MNPDGVRQVASDLRAGADTAKHTIGTLFHSGNQAAGAHADWKSGAALKECGHTWWKELTTLVEQTAHTAWKLDQSAEQVSNMDKQARERLGAVLGDLRTA</sequence>
<proteinExistence type="predicted"/>
<evidence type="ECO:0008006" key="3">
    <source>
        <dbReference type="Google" id="ProtNLM"/>
    </source>
</evidence>
<protein>
    <recommendedName>
        <fullName evidence="3">ESX-1 secretion-associated protein</fullName>
    </recommendedName>
</protein>
<dbReference type="AlphaFoldDB" id="A0A344LIS8"/>
<evidence type="ECO:0000313" key="1">
    <source>
        <dbReference type="EMBL" id="AXB47952.1"/>
    </source>
</evidence>
<evidence type="ECO:0000313" key="2">
    <source>
        <dbReference type="Proteomes" id="UP000250434"/>
    </source>
</evidence>
<reference evidence="1 2" key="1">
    <citation type="submission" date="2016-04" db="EMBL/GenBank/DDBJ databases">
        <title>Complete genome sequence and analysis of deep-sea sediment isolate, Amycolatopsis sp. WP1.</title>
        <authorList>
            <person name="Wang H."/>
            <person name="Chen S."/>
            <person name="Wu Q."/>
        </authorList>
    </citation>
    <scope>NUCLEOTIDE SEQUENCE [LARGE SCALE GENOMIC DNA]</scope>
    <source>
        <strain evidence="1 2">WP1</strain>
    </source>
</reference>